<organism evidence="1">
    <name type="scientific">marine sediment metagenome</name>
    <dbReference type="NCBI Taxonomy" id="412755"/>
    <lineage>
        <taxon>unclassified sequences</taxon>
        <taxon>metagenomes</taxon>
        <taxon>ecological metagenomes</taxon>
    </lineage>
</organism>
<evidence type="ECO:0000313" key="1">
    <source>
        <dbReference type="EMBL" id="GAI42272.1"/>
    </source>
</evidence>
<feature type="non-terminal residue" evidence="1">
    <location>
        <position position="1"/>
    </location>
</feature>
<protein>
    <submittedName>
        <fullName evidence="1">Uncharacterized protein</fullName>
    </submittedName>
</protein>
<dbReference type="AlphaFoldDB" id="X1NE13"/>
<sequence>IIVMLKALPRDTLVDIFSKTLIENDVSPLTDKEKASYTKALKEYEKGQVTSWEDLK</sequence>
<comment type="caution">
    <text evidence="1">The sequence shown here is derived from an EMBL/GenBank/DDBJ whole genome shotgun (WGS) entry which is preliminary data.</text>
</comment>
<dbReference type="EMBL" id="BARV01031847">
    <property type="protein sequence ID" value="GAI42272.1"/>
    <property type="molecule type" value="Genomic_DNA"/>
</dbReference>
<accession>X1NE13</accession>
<name>X1NE13_9ZZZZ</name>
<proteinExistence type="predicted"/>
<gene>
    <name evidence="1" type="ORF">S06H3_50312</name>
</gene>
<reference evidence="1" key="1">
    <citation type="journal article" date="2014" name="Front. Microbiol.">
        <title>High frequency of phylogenetically diverse reductive dehalogenase-homologous genes in deep subseafloor sedimentary metagenomes.</title>
        <authorList>
            <person name="Kawai M."/>
            <person name="Futagami T."/>
            <person name="Toyoda A."/>
            <person name="Takaki Y."/>
            <person name="Nishi S."/>
            <person name="Hori S."/>
            <person name="Arai W."/>
            <person name="Tsubouchi T."/>
            <person name="Morono Y."/>
            <person name="Uchiyama I."/>
            <person name="Ito T."/>
            <person name="Fujiyama A."/>
            <person name="Inagaki F."/>
            <person name="Takami H."/>
        </authorList>
    </citation>
    <scope>NUCLEOTIDE SEQUENCE</scope>
    <source>
        <strain evidence="1">Expedition CK06-06</strain>
    </source>
</reference>